<dbReference type="KEGG" id="lez:GLE_4976"/>
<dbReference type="Gene3D" id="3.10.129.10">
    <property type="entry name" value="Hotdog Thioesterase"/>
    <property type="match status" value="1"/>
</dbReference>
<evidence type="ECO:0000313" key="3">
    <source>
        <dbReference type="Proteomes" id="UP000061569"/>
    </source>
</evidence>
<sequence length="127" mass="13642">MNFVVAADHPCLPGHFPDRPLVPGVVVLERVLDALQAQHGVLPALRLPQVKFLQPLLPGQTARVELERIEPAPAAASKADQAKAEPPRAEPPPAPPLRWRFRVRRGEELLASGEIVAASAPPADARA</sequence>
<dbReference type="AlphaFoldDB" id="A0A0S2DPJ0"/>
<evidence type="ECO:0000313" key="2">
    <source>
        <dbReference type="EMBL" id="ALN60317.1"/>
    </source>
</evidence>
<dbReference type="OrthoDB" id="9812842at2"/>
<evidence type="ECO:0000259" key="1">
    <source>
        <dbReference type="Pfam" id="PF22818"/>
    </source>
</evidence>
<dbReference type="EMBL" id="CP013140">
    <property type="protein sequence ID" value="ALN60317.1"/>
    <property type="molecule type" value="Genomic_DNA"/>
</dbReference>
<name>A0A0S2DPJ0_LYSEN</name>
<dbReference type="PATRIC" id="fig|69.6.peg.4903"/>
<dbReference type="SUPFAM" id="SSF54637">
    <property type="entry name" value="Thioesterase/thiol ester dehydrase-isomerase"/>
    <property type="match status" value="1"/>
</dbReference>
<organism evidence="2 3">
    <name type="scientific">Lysobacter enzymogenes</name>
    <dbReference type="NCBI Taxonomy" id="69"/>
    <lineage>
        <taxon>Bacteria</taxon>
        <taxon>Pseudomonadati</taxon>
        <taxon>Pseudomonadota</taxon>
        <taxon>Gammaproteobacteria</taxon>
        <taxon>Lysobacterales</taxon>
        <taxon>Lysobacteraceae</taxon>
        <taxon>Lysobacter</taxon>
    </lineage>
</organism>
<proteinExistence type="predicted"/>
<gene>
    <name evidence="2" type="ORF">GLE_4976</name>
</gene>
<dbReference type="Proteomes" id="UP000061569">
    <property type="component" value="Chromosome"/>
</dbReference>
<dbReference type="STRING" id="69.GLE_4976"/>
<feature type="domain" description="ApeI dehydratase-like" evidence="1">
    <location>
        <begin position="3"/>
        <end position="71"/>
    </location>
</feature>
<reference evidence="2 3" key="1">
    <citation type="submission" date="2015-11" db="EMBL/GenBank/DDBJ databases">
        <title>Genome sequences of Lysobacter enzymogenes strain C3 and Lysobacter antibioticus ATCC 29479.</title>
        <authorList>
            <person name="Kobayashi D.Y."/>
        </authorList>
    </citation>
    <scope>NUCLEOTIDE SEQUENCE [LARGE SCALE GENOMIC DNA]</scope>
    <source>
        <strain evidence="2 3">C3</strain>
    </source>
</reference>
<dbReference type="Pfam" id="PF22818">
    <property type="entry name" value="ApeI-like"/>
    <property type="match status" value="1"/>
</dbReference>
<dbReference type="GO" id="GO:0016829">
    <property type="term" value="F:lyase activity"/>
    <property type="evidence" value="ECO:0007669"/>
    <property type="project" value="UniProtKB-KW"/>
</dbReference>
<accession>A0A0S2DPJ0</accession>
<dbReference type="InterPro" id="IPR029069">
    <property type="entry name" value="HotDog_dom_sf"/>
</dbReference>
<protein>
    <recommendedName>
        <fullName evidence="1">ApeI dehydratase-like domain-containing protein</fullName>
    </recommendedName>
</protein>
<dbReference type="InterPro" id="IPR054545">
    <property type="entry name" value="ApeI-like"/>
</dbReference>